<dbReference type="RefSeq" id="WP_219354205.1">
    <property type="nucleotide sequence ID" value="NZ_CP080034.1"/>
</dbReference>
<proteinExistence type="predicted"/>
<evidence type="ECO:0000313" key="2">
    <source>
        <dbReference type="EMBL" id="QYC11664.1"/>
    </source>
</evidence>
<evidence type="ECO:0000313" key="3">
    <source>
        <dbReference type="Proteomes" id="UP000824334"/>
    </source>
</evidence>
<dbReference type="Pfam" id="PF06055">
    <property type="entry name" value="ExoD"/>
    <property type="match status" value="2"/>
</dbReference>
<evidence type="ECO:0000256" key="1">
    <source>
        <dbReference type="SAM" id="Phobius"/>
    </source>
</evidence>
<organism evidence="2 3">
    <name type="scientific">Brevundimonas nasdae</name>
    <dbReference type="NCBI Taxonomy" id="172043"/>
    <lineage>
        <taxon>Bacteria</taxon>
        <taxon>Pseudomonadati</taxon>
        <taxon>Pseudomonadota</taxon>
        <taxon>Alphaproteobacteria</taxon>
        <taxon>Caulobacterales</taxon>
        <taxon>Caulobacteraceae</taxon>
        <taxon>Brevundimonas</taxon>
    </lineage>
</organism>
<sequence>MSAVPPPPTDDLRRFSDVLEDLGSAPGAKLTMAELVAAFGERGFGAMILILSLLALLPWPPGGKAVFAIPIILMSLELAFQRKSVWLPRWMLQSSVSRAAFASLIVKPFAAPEWLRRWVLTFKIRIGRRRYVFTNRVRRMVRRRPHGLSVLKMVQGIERLTRPRLALLTGDVADTFTGLVCVVLALIMALPIPFGDALPGVALVLFALGMMQRDGVAILLGAAMTGACALYMILIWTTVVEGVHHLAHWVTRLFA</sequence>
<reference evidence="2 3" key="1">
    <citation type="submission" date="2021-07" db="EMBL/GenBank/DDBJ databases">
        <title>Isolation and characterization of bacteria from a gold mining with a capacity of golden bioaccumulation.</title>
        <authorList>
            <person name="Yang X.J."/>
        </authorList>
    </citation>
    <scope>NUCLEOTIDE SEQUENCE [LARGE SCALE GENOMIC DNA]</scope>
    <source>
        <strain evidence="2 3">Au29</strain>
    </source>
</reference>
<feature type="transmembrane region" description="Helical" evidence="1">
    <location>
        <begin position="218"/>
        <end position="239"/>
    </location>
</feature>
<dbReference type="InterPro" id="IPR010331">
    <property type="entry name" value="ExoD"/>
</dbReference>
<feature type="transmembrane region" description="Helical" evidence="1">
    <location>
        <begin position="194"/>
        <end position="211"/>
    </location>
</feature>
<dbReference type="PANTHER" id="PTHR41795">
    <property type="entry name" value="EXOPOLYSACCHARIDE SYNTHESIS PROTEIN"/>
    <property type="match status" value="1"/>
</dbReference>
<name>A0ABX8TM56_9CAUL</name>
<dbReference type="EMBL" id="CP080034">
    <property type="protein sequence ID" value="QYC11664.1"/>
    <property type="molecule type" value="Genomic_DNA"/>
</dbReference>
<dbReference type="GeneID" id="94374965"/>
<keyword evidence="1" id="KW-0472">Membrane</keyword>
<gene>
    <name evidence="2" type="ORF">KWG56_06795</name>
</gene>
<dbReference type="Proteomes" id="UP000824334">
    <property type="component" value="Chromosome"/>
</dbReference>
<protein>
    <submittedName>
        <fullName evidence="2">Exopolysaccharide biosynthesis protein</fullName>
    </submittedName>
</protein>
<accession>A0ABX8TM56</accession>
<keyword evidence="1" id="KW-1133">Transmembrane helix</keyword>
<dbReference type="PIRSF" id="PIRSF033239">
    <property type="entry name" value="ExoD"/>
    <property type="match status" value="1"/>
</dbReference>
<keyword evidence="1" id="KW-0812">Transmembrane</keyword>
<keyword evidence="3" id="KW-1185">Reference proteome</keyword>
<dbReference type="PANTHER" id="PTHR41795:SF1">
    <property type="entry name" value="EXOPOLYSACCHARIDE SYNTHESIS PROTEIN"/>
    <property type="match status" value="1"/>
</dbReference>